<organism evidence="10">
    <name type="scientific">bioreactor metagenome</name>
    <dbReference type="NCBI Taxonomy" id="1076179"/>
    <lineage>
        <taxon>unclassified sequences</taxon>
        <taxon>metagenomes</taxon>
        <taxon>ecological metagenomes</taxon>
    </lineage>
</organism>
<protein>
    <recommendedName>
        <fullName evidence="3">aspartate carbamoyltransferase</fullName>
        <ecNumber evidence="3">2.1.3.2</ecNumber>
    </recommendedName>
</protein>
<dbReference type="UniPathway" id="UPA00070">
    <property type="reaction ID" value="UER00116"/>
</dbReference>
<dbReference type="GO" id="GO:0044205">
    <property type="term" value="P:'de novo' UMP biosynthetic process"/>
    <property type="evidence" value="ECO:0007669"/>
    <property type="project" value="UniProtKB-UniPathway"/>
</dbReference>
<name>A0A644UKT1_9ZZZZ</name>
<dbReference type="GO" id="GO:0004070">
    <property type="term" value="F:aspartate carbamoyltransferase activity"/>
    <property type="evidence" value="ECO:0007669"/>
    <property type="project" value="UniProtKB-EC"/>
</dbReference>
<dbReference type="InterPro" id="IPR006132">
    <property type="entry name" value="Asp/Orn_carbamoyltranf_P-bd"/>
</dbReference>
<evidence type="ECO:0000256" key="5">
    <source>
        <dbReference type="ARBA" id="ARBA00022975"/>
    </source>
</evidence>
<dbReference type="FunFam" id="3.40.50.1370:FF:000001">
    <property type="entry name" value="Aspartate carbamoyltransferase"/>
    <property type="match status" value="1"/>
</dbReference>
<sequence>MTHEQKNILSVRDMEREEIDKLLCSAAAFDCGNYTGRELDGKLLAVLFFEPSTRTRMSFSAAMMRLGGKILNLGSVEATSITKGETLSDTIRVISGYCDAIVLRHPKEGAARLASEVASVPVINGGDGAGQHPSQTLLDLFTIRESMRIENIDVGLQGDLRYGRTVHSLAFALAKYNNVRIHTIAPDGLDFPRYIKEDLLDVGVELIPHDRIEEAVSELDVLYVTRLQRERFPDPVAFANYASTYRITPSLLERAKPGMIVLHPLPRVDEIDPAVDALPCAKYFEQAHNGVPIRMAMLNEVMN</sequence>
<dbReference type="SUPFAM" id="SSF53671">
    <property type="entry name" value="Aspartate/ornithine carbamoyltransferase"/>
    <property type="match status" value="1"/>
</dbReference>
<dbReference type="Gene3D" id="3.40.50.1370">
    <property type="entry name" value="Aspartate/ornithine carbamoyltransferase"/>
    <property type="match status" value="2"/>
</dbReference>
<dbReference type="NCBIfam" id="TIGR00670">
    <property type="entry name" value="asp_carb_tr"/>
    <property type="match status" value="1"/>
</dbReference>
<evidence type="ECO:0000259" key="8">
    <source>
        <dbReference type="Pfam" id="PF00185"/>
    </source>
</evidence>
<evidence type="ECO:0000256" key="1">
    <source>
        <dbReference type="ARBA" id="ARBA00004852"/>
    </source>
</evidence>
<evidence type="ECO:0000259" key="9">
    <source>
        <dbReference type="Pfam" id="PF02729"/>
    </source>
</evidence>
<dbReference type="EMBL" id="VSSQ01000127">
    <property type="protein sequence ID" value="MPL79462.1"/>
    <property type="molecule type" value="Genomic_DNA"/>
</dbReference>
<dbReference type="InterPro" id="IPR002082">
    <property type="entry name" value="Asp_carbamoyltransf"/>
</dbReference>
<dbReference type="Pfam" id="PF02729">
    <property type="entry name" value="OTCace_N"/>
    <property type="match status" value="1"/>
</dbReference>
<dbReference type="EC" id="2.1.3.2" evidence="3"/>
<comment type="caution">
    <text evidence="10">The sequence shown here is derived from an EMBL/GenBank/DDBJ whole genome shotgun (WGS) entry which is preliminary data.</text>
</comment>
<accession>A0A644UKT1</accession>
<dbReference type="PRINTS" id="PR00101">
    <property type="entry name" value="ATCASE"/>
</dbReference>
<feature type="domain" description="Aspartate/ornithine carbamoyltransferase Asp/Orn-binding" evidence="8">
    <location>
        <begin position="151"/>
        <end position="298"/>
    </location>
</feature>
<dbReference type="GO" id="GO:0006520">
    <property type="term" value="P:amino acid metabolic process"/>
    <property type="evidence" value="ECO:0007669"/>
    <property type="project" value="InterPro"/>
</dbReference>
<evidence type="ECO:0000256" key="7">
    <source>
        <dbReference type="ARBA" id="ARBA00048859"/>
    </source>
</evidence>
<proteinExistence type="inferred from homology"/>
<feature type="domain" description="Aspartate/ornithine carbamoyltransferase carbamoyl-P binding" evidence="9">
    <location>
        <begin position="6"/>
        <end position="145"/>
    </location>
</feature>
<reference evidence="10" key="1">
    <citation type="submission" date="2019-08" db="EMBL/GenBank/DDBJ databases">
        <authorList>
            <person name="Kucharzyk K."/>
            <person name="Murdoch R.W."/>
            <person name="Higgins S."/>
            <person name="Loffler F."/>
        </authorList>
    </citation>
    <scope>NUCLEOTIDE SEQUENCE</scope>
</reference>
<dbReference type="GO" id="GO:0016597">
    <property type="term" value="F:amino acid binding"/>
    <property type="evidence" value="ECO:0007669"/>
    <property type="project" value="InterPro"/>
</dbReference>
<evidence type="ECO:0000256" key="6">
    <source>
        <dbReference type="ARBA" id="ARBA00043884"/>
    </source>
</evidence>
<dbReference type="PROSITE" id="PS00097">
    <property type="entry name" value="CARBAMOYLTRANSFERASE"/>
    <property type="match status" value="1"/>
</dbReference>
<dbReference type="GO" id="GO:0006207">
    <property type="term" value="P:'de novo' pyrimidine nucleobase biosynthetic process"/>
    <property type="evidence" value="ECO:0007669"/>
    <property type="project" value="InterPro"/>
</dbReference>
<dbReference type="FunFam" id="3.40.50.1370:FF:000002">
    <property type="entry name" value="Aspartate carbamoyltransferase 2"/>
    <property type="match status" value="1"/>
</dbReference>
<dbReference type="InterPro" id="IPR006131">
    <property type="entry name" value="Asp_carbamoyltransf_Asp/Orn-bd"/>
</dbReference>
<dbReference type="AlphaFoldDB" id="A0A644UKT1"/>
<keyword evidence="4 10" id="KW-0808">Transferase</keyword>
<evidence type="ECO:0000313" key="10">
    <source>
        <dbReference type="EMBL" id="MPL79462.1"/>
    </source>
</evidence>
<dbReference type="PANTHER" id="PTHR45753">
    <property type="entry name" value="ORNITHINE CARBAMOYLTRANSFERASE, MITOCHONDRIAL"/>
    <property type="match status" value="1"/>
</dbReference>
<dbReference type="InterPro" id="IPR036901">
    <property type="entry name" value="Asp/Orn_carbamoylTrfase_sf"/>
</dbReference>
<evidence type="ECO:0000256" key="3">
    <source>
        <dbReference type="ARBA" id="ARBA00013008"/>
    </source>
</evidence>
<comment type="pathway">
    <text evidence="1">Pyrimidine metabolism; UMP biosynthesis via de novo pathway; (S)-dihydroorotate from bicarbonate: step 2/3.</text>
</comment>
<dbReference type="PANTHER" id="PTHR45753:SF6">
    <property type="entry name" value="ASPARTATE CARBAMOYLTRANSFERASE"/>
    <property type="match status" value="1"/>
</dbReference>
<dbReference type="Pfam" id="PF00185">
    <property type="entry name" value="OTCace"/>
    <property type="match status" value="1"/>
</dbReference>
<dbReference type="NCBIfam" id="NF002032">
    <property type="entry name" value="PRK00856.1"/>
    <property type="match status" value="1"/>
</dbReference>
<evidence type="ECO:0000256" key="2">
    <source>
        <dbReference type="ARBA" id="ARBA00008896"/>
    </source>
</evidence>
<comment type="similarity">
    <text evidence="2">Belongs to the aspartate/ornithine carbamoyltransferase superfamily. ATCase family.</text>
</comment>
<dbReference type="HAMAP" id="MF_00001">
    <property type="entry name" value="Asp_carb_tr"/>
    <property type="match status" value="1"/>
</dbReference>
<evidence type="ECO:0000256" key="4">
    <source>
        <dbReference type="ARBA" id="ARBA00022679"/>
    </source>
</evidence>
<keyword evidence="5" id="KW-0665">Pyrimidine biosynthesis</keyword>
<gene>
    <name evidence="10" type="primary">pyrB_11</name>
    <name evidence="10" type="ORF">SDC9_25341</name>
</gene>
<dbReference type="PRINTS" id="PR00100">
    <property type="entry name" value="AOTCASE"/>
</dbReference>
<comment type="catalytic activity">
    <reaction evidence="7">
        <text>carbamoyl phosphate + L-aspartate = N-carbamoyl-L-aspartate + phosphate + H(+)</text>
        <dbReference type="Rhea" id="RHEA:20013"/>
        <dbReference type="ChEBI" id="CHEBI:15378"/>
        <dbReference type="ChEBI" id="CHEBI:29991"/>
        <dbReference type="ChEBI" id="CHEBI:32814"/>
        <dbReference type="ChEBI" id="CHEBI:43474"/>
        <dbReference type="ChEBI" id="CHEBI:58228"/>
        <dbReference type="EC" id="2.1.3.2"/>
    </reaction>
</comment>
<dbReference type="InterPro" id="IPR006130">
    <property type="entry name" value="Asp/Orn_carbamoylTrfase"/>
</dbReference>
<comment type="function">
    <text evidence="6">Catalyzes the condensation of carbamoyl phosphate and aspartate to form carbamoyl aspartate and inorganic phosphate, the committed step in the de novo pyrimidine nucleotide biosynthesis pathway.</text>
</comment>